<dbReference type="AlphaFoldDB" id="A0A0K2SP71"/>
<evidence type="ECO:0000256" key="5">
    <source>
        <dbReference type="ARBA" id="ARBA00023237"/>
    </source>
</evidence>
<reference evidence="8" key="1">
    <citation type="submission" date="2015-07" db="EMBL/GenBank/DDBJ databases">
        <title>Complete genome sequence and phylogenetic analysis of Limnochorda pilosa.</title>
        <authorList>
            <person name="Watanabe M."/>
            <person name="Kojima H."/>
            <person name="Fukui M."/>
        </authorList>
    </citation>
    <scope>NUCLEOTIDE SEQUENCE [LARGE SCALE GENOMIC DNA]</scope>
    <source>
        <strain evidence="8">HC45</strain>
    </source>
</reference>
<dbReference type="PANTHER" id="PTHR12815:SF47">
    <property type="entry name" value="TRANSLOCATION AND ASSEMBLY MODULE SUBUNIT TAMA"/>
    <property type="match status" value="1"/>
</dbReference>
<dbReference type="OrthoDB" id="9776356at2"/>
<dbReference type="STRING" id="1555112.LIP_3072"/>
<keyword evidence="8" id="KW-1185">Reference proteome</keyword>
<accession>A0A0K2SP71</accession>
<dbReference type="InterPro" id="IPR010827">
    <property type="entry name" value="BamA/TamA_POTRA"/>
</dbReference>
<keyword evidence="4" id="KW-0472">Membrane</keyword>
<dbReference type="Gene3D" id="2.40.160.50">
    <property type="entry name" value="membrane protein fhac: a member of the omp85/tpsb transporter family"/>
    <property type="match status" value="1"/>
</dbReference>
<keyword evidence="2" id="KW-0812">Transmembrane</keyword>
<evidence type="ECO:0000256" key="1">
    <source>
        <dbReference type="ARBA" id="ARBA00004370"/>
    </source>
</evidence>
<evidence type="ECO:0000256" key="3">
    <source>
        <dbReference type="ARBA" id="ARBA00022729"/>
    </source>
</evidence>
<dbReference type="EMBL" id="AP014924">
    <property type="protein sequence ID" value="BAS28901.1"/>
    <property type="molecule type" value="Genomic_DNA"/>
</dbReference>
<keyword evidence="5" id="KW-0998">Cell outer membrane</keyword>
<dbReference type="RefSeq" id="WP_068139921.1">
    <property type="nucleotide sequence ID" value="NZ_AP014924.1"/>
</dbReference>
<dbReference type="Pfam" id="PF01103">
    <property type="entry name" value="Omp85"/>
    <property type="match status" value="1"/>
</dbReference>
<dbReference type="KEGG" id="lpil:LIP_3072"/>
<feature type="domain" description="POTRA" evidence="6">
    <location>
        <begin position="187"/>
        <end position="260"/>
    </location>
</feature>
<evidence type="ECO:0000256" key="4">
    <source>
        <dbReference type="ARBA" id="ARBA00023136"/>
    </source>
</evidence>
<dbReference type="GO" id="GO:0019867">
    <property type="term" value="C:outer membrane"/>
    <property type="evidence" value="ECO:0007669"/>
    <property type="project" value="InterPro"/>
</dbReference>
<dbReference type="Gene3D" id="3.10.20.310">
    <property type="entry name" value="membrane protein fhac"/>
    <property type="match status" value="2"/>
</dbReference>
<dbReference type="InterPro" id="IPR039910">
    <property type="entry name" value="D15-like"/>
</dbReference>
<evidence type="ECO:0000313" key="7">
    <source>
        <dbReference type="EMBL" id="BAS28901.1"/>
    </source>
</evidence>
<dbReference type="Pfam" id="PF07244">
    <property type="entry name" value="POTRA"/>
    <property type="match status" value="2"/>
</dbReference>
<sequence length="564" mass="62102">MRGERYGTIRFLVILTWLLGLVATTALPMAAQEKGADQPTVQSIAVRGNRQIPAERILDAITATRIGRPINPDDLQKDAQSILDLGTFDSVTFQVPTVPGGVQVVFVVKELPVLKQVVLKGLEGQDSQALLAEAGLETGKVIDLNQVRSALSTIQYQVLQKDGLLVRPNQTPAWDEEGTLTLFFAPVKLHAIRTEGNEKTRDFVILREMRIEPGEPIDLNKVDRGLRDVLQLGFFDQVSRSFEETGDPETLDLVVHVTERKTGTASLGVTWSSAGGLGGYVDVSEANFLGRGQEAGVKVQVGAKSTEYELRFREPYLTASGLSLGVSLFNRNQLEESDGWYHDLGTSVSLGHPVGGYSRLIGTFSLDNRTYDQPDEATDRVDSSNRSFELALATNTTDHPFFPTQGYRNRASVTLGGGLLGGDWDYQIYQETYSRYLKVGRSNQTLAFRIDAGVLEGNARSSEKFQVGGSESLRGYDYTKFTDGTRKLVANLEYRFPIADQVQGVVFVDSGRAWREDETVRLSDMATGYGLGVRLNTPIGILRLDYGMSRTEPGKPYISFGQTF</sequence>
<dbReference type="PANTHER" id="PTHR12815">
    <property type="entry name" value="SORTING AND ASSEMBLY MACHINERY SAMM50 PROTEIN FAMILY MEMBER"/>
    <property type="match status" value="1"/>
</dbReference>
<feature type="domain" description="POTRA" evidence="6">
    <location>
        <begin position="39"/>
        <end position="111"/>
    </location>
</feature>
<evidence type="ECO:0000313" key="8">
    <source>
        <dbReference type="Proteomes" id="UP000065807"/>
    </source>
</evidence>
<evidence type="ECO:0000259" key="6">
    <source>
        <dbReference type="PROSITE" id="PS51779"/>
    </source>
</evidence>
<evidence type="ECO:0000256" key="2">
    <source>
        <dbReference type="ARBA" id="ARBA00022692"/>
    </source>
</evidence>
<protein>
    <recommendedName>
        <fullName evidence="6">POTRA domain-containing protein</fullName>
    </recommendedName>
</protein>
<dbReference type="PROSITE" id="PS51779">
    <property type="entry name" value="POTRA"/>
    <property type="match status" value="2"/>
</dbReference>
<gene>
    <name evidence="7" type="ORF">LIP_3072</name>
</gene>
<proteinExistence type="predicted"/>
<name>A0A0K2SP71_LIMPI</name>
<keyword evidence="3" id="KW-0732">Signal</keyword>
<comment type="subcellular location">
    <subcellularLocation>
        <location evidence="1">Membrane</location>
    </subcellularLocation>
</comment>
<dbReference type="InterPro" id="IPR000184">
    <property type="entry name" value="Bac_surfAg_D15"/>
</dbReference>
<organism evidence="7 8">
    <name type="scientific">Limnochorda pilosa</name>
    <dbReference type="NCBI Taxonomy" id="1555112"/>
    <lineage>
        <taxon>Bacteria</taxon>
        <taxon>Bacillati</taxon>
        <taxon>Bacillota</taxon>
        <taxon>Limnochordia</taxon>
        <taxon>Limnochordales</taxon>
        <taxon>Limnochordaceae</taxon>
        <taxon>Limnochorda</taxon>
    </lineage>
</organism>
<dbReference type="Proteomes" id="UP000065807">
    <property type="component" value="Chromosome"/>
</dbReference>
<reference evidence="8" key="2">
    <citation type="journal article" date="2016" name="Int. J. Syst. Evol. Microbiol.">
        <title>Complete genome sequence and cell structure of Limnochorda pilosa, a Gram-negative spore-former within the phylum Firmicutes.</title>
        <authorList>
            <person name="Watanabe M."/>
            <person name="Kojima H."/>
            <person name="Fukui M."/>
        </authorList>
    </citation>
    <scope>NUCLEOTIDE SEQUENCE [LARGE SCALE GENOMIC DNA]</scope>
    <source>
        <strain evidence="8">HC45</strain>
    </source>
</reference>
<dbReference type="InterPro" id="IPR034746">
    <property type="entry name" value="POTRA"/>
</dbReference>